<keyword evidence="3" id="KW-1185">Reference proteome</keyword>
<keyword evidence="1" id="KW-0812">Transmembrane</keyword>
<feature type="transmembrane region" description="Helical" evidence="1">
    <location>
        <begin position="6"/>
        <end position="26"/>
    </location>
</feature>
<dbReference type="Pfam" id="PF07330">
    <property type="entry name" value="DUF1467"/>
    <property type="match status" value="1"/>
</dbReference>
<accession>A0A2T8HWH7</accession>
<dbReference type="EMBL" id="QDKM01000002">
    <property type="protein sequence ID" value="PVH29754.1"/>
    <property type="molecule type" value="Genomic_DNA"/>
</dbReference>
<comment type="caution">
    <text evidence="2">The sequence shown here is derived from an EMBL/GenBank/DDBJ whole genome shotgun (WGS) entry which is preliminary data.</text>
</comment>
<evidence type="ECO:0000256" key="1">
    <source>
        <dbReference type="SAM" id="Phobius"/>
    </source>
</evidence>
<protein>
    <submittedName>
        <fullName evidence="2">DUF1467 domain-containing protein</fullName>
    </submittedName>
</protein>
<dbReference type="RefSeq" id="WP_116557642.1">
    <property type="nucleotide sequence ID" value="NZ_JBLWXM010000001.1"/>
</dbReference>
<keyword evidence="1" id="KW-0472">Membrane</keyword>
<sequence>MPLYSAFVIYAFAWFISLLVVLPLRLTTQGEAGEKVAGTPSSAPVNPQLRKKLVITTVAATVVFVLIYVTIVYGGITLEDIDVINRWANG</sequence>
<dbReference type="Proteomes" id="UP000245911">
    <property type="component" value="Unassembled WGS sequence"/>
</dbReference>
<feature type="transmembrane region" description="Helical" evidence="1">
    <location>
        <begin position="53"/>
        <end position="76"/>
    </location>
</feature>
<organism evidence="2 3">
    <name type="scientific">Pararhodobacter oceanensis</name>
    <dbReference type="NCBI Taxonomy" id="2172121"/>
    <lineage>
        <taxon>Bacteria</taxon>
        <taxon>Pseudomonadati</taxon>
        <taxon>Pseudomonadota</taxon>
        <taxon>Alphaproteobacteria</taxon>
        <taxon>Rhodobacterales</taxon>
        <taxon>Paracoccaceae</taxon>
        <taxon>Pararhodobacter</taxon>
    </lineage>
</organism>
<evidence type="ECO:0000313" key="3">
    <source>
        <dbReference type="Proteomes" id="UP000245911"/>
    </source>
</evidence>
<name>A0A2T8HWH7_9RHOB</name>
<evidence type="ECO:0000313" key="2">
    <source>
        <dbReference type="EMBL" id="PVH29754.1"/>
    </source>
</evidence>
<dbReference type="AlphaFoldDB" id="A0A2T8HWH7"/>
<proteinExistence type="predicted"/>
<gene>
    <name evidence="2" type="ORF">DDE20_06505</name>
</gene>
<dbReference type="InterPro" id="IPR009935">
    <property type="entry name" value="DUF1467"/>
</dbReference>
<keyword evidence="1" id="KW-1133">Transmembrane helix</keyword>
<reference evidence="2 3" key="1">
    <citation type="submission" date="2018-04" db="EMBL/GenBank/DDBJ databases">
        <title>Pararhodobacter oceanense sp. nov., isolated from marine intertidal sediment.</title>
        <authorList>
            <person name="Wang X.-L."/>
            <person name="Du Z.-J."/>
        </authorList>
    </citation>
    <scope>NUCLEOTIDE SEQUENCE [LARGE SCALE GENOMIC DNA]</scope>
    <source>
        <strain evidence="2 3">AM505</strain>
    </source>
</reference>
<dbReference type="OrthoDB" id="9804637at2"/>